<gene>
    <name evidence="10" type="ORF">GA0070563_10354</name>
</gene>
<dbReference type="Proteomes" id="UP000183585">
    <property type="component" value="Unassembled WGS sequence"/>
</dbReference>
<keyword evidence="5 8" id="KW-0812">Transmembrane</keyword>
<evidence type="ECO:0000256" key="1">
    <source>
        <dbReference type="ARBA" id="ARBA00004651"/>
    </source>
</evidence>
<keyword evidence="4" id="KW-1003">Cell membrane</keyword>
<dbReference type="InterPro" id="IPR022357">
    <property type="entry name" value="MIP_CS"/>
</dbReference>
<evidence type="ECO:0000313" key="10">
    <source>
        <dbReference type="EMBL" id="SCE89988.1"/>
    </source>
</evidence>
<organism evidence="10 11">
    <name type="scientific">Micromonospora carbonacea</name>
    <dbReference type="NCBI Taxonomy" id="47853"/>
    <lineage>
        <taxon>Bacteria</taxon>
        <taxon>Bacillati</taxon>
        <taxon>Actinomycetota</taxon>
        <taxon>Actinomycetes</taxon>
        <taxon>Micromonosporales</taxon>
        <taxon>Micromonosporaceae</taxon>
        <taxon>Micromonospora</taxon>
    </lineage>
</organism>
<protein>
    <submittedName>
        <fullName evidence="10">Aquaporin Z</fullName>
    </submittedName>
</protein>
<dbReference type="InterPro" id="IPR000425">
    <property type="entry name" value="MIP"/>
</dbReference>
<keyword evidence="3 8" id="KW-0813">Transport</keyword>
<dbReference type="Pfam" id="PF00230">
    <property type="entry name" value="MIP"/>
    <property type="match status" value="1"/>
</dbReference>
<keyword evidence="6 9" id="KW-1133">Transmembrane helix</keyword>
<comment type="subcellular location">
    <subcellularLocation>
        <location evidence="1">Cell membrane</location>
        <topology evidence="1">Multi-pass membrane protein</topology>
    </subcellularLocation>
</comment>
<evidence type="ECO:0000256" key="3">
    <source>
        <dbReference type="ARBA" id="ARBA00022448"/>
    </source>
</evidence>
<evidence type="ECO:0000256" key="8">
    <source>
        <dbReference type="RuleBase" id="RU000477"/>
    </source>
</evidence>
<dbReference type="InterPro" id="IPR034294">
    <property type="entry name" value="Aquaporin_transptr"/>
</dbReference>
<dbReference type="GO" id="GO:0015250">
    <property type="term" value="F:water channel activity"/>
    <property type="evidence" value="ECO:0007669"/>
    <property type="project" value="TreeGrafter"/>
</dbReference>
<name>A0A1C4W1F1_9ACTN</name>
<proteinExistence type="inferred from homology"/>
<feature type="transmembrane region" description="Helical" evidence="9">
    <location>
        <begin position="164"/>
        <end position="185"/>
    </location>
</feature>
<evidence type="ECO:0000256" key="2">
    <source>
        <dbReference type="ARBA" id="ARBA00006175"/>
    </source>
</evidence>
<dbReference type="PANTHER" id="PTHR19139">
    <property type="entry name" value="AQUAPORIN TRANSPORTER"/>
    <property type="match status" value="1"/>
</dbReference>
<dbReference type="GO" id="GO:0005886">
    <property type="term" value="C:plasma membrane"/>
    <property type="evidence" value="ECO:0007669"/>
    <property type="project" value="UniProtKB-SubCell"/>
</dbReference>
<evidence type="ECO:0000256" key="6">
    <source>
        <dbReference type="ARBA" id="ARBA00022989"/>
    </source>
</evidence>
<evidence type="ECO:0000256" key="7">
    <source>
        <dbReference type="ARBA" id="ARBA00023136"/>
    </source>
</evidence>
<reference evidence="11" key="1">
    <citation type="submission" date="2016-06" db="EMBL/GenBank/DDBJ databases">
        <authorList>
            <person name="Varghese N."/>
            <person name="Submissions Spin"/>
        </authorList>
    </citation>
    <scope>NUCLEOTIDE SEQUENCE [LARGE SCALE GENOMIC DNA]</scope>
    <source>
        <strain evidence="11">DSM 43168</strain>
    </source>
</reference>
<dbReference type="AlphaFoldDB" id="A0A1C4W1F1"/>
<feature type="transmembrane region" description="Helical" evidence="9">
    <location>
        <begin position="41"/>
        <end position="59"/>
    </location>
</feature>
<feature type="transmembrane region" description="Helical" evidence="9">
    <location>
        <begin position="87"/>
        <end position="107"/>
    </location>
</feature>
<accession>A0A1C4W1F1</accession>
<dbReference type="PRINTS" id="PR00783">
    <property type="entry name" value="MINTRINSICP"/>
</dbReference>
<evidence type="ECO:0000256" key="9">
    <source>
        <dbReference type="SAM" id="Phobius"/>
    </source>
</evidence>
<evidence type="ECO:0000313" key="11">
    <source>
        <dbReference type="Proteomes" id="UP000183585"/>
    </source>
</evidence>
<evidence type="ECO:0000256" key="5">
    <source>
        <dbReference type="ARBA" id="ARBA00022692"/>
    </source>
</evidence>
<dbReference type="EMBL" id="FMCT01000003">
    <property type="protein sequence ID" value="SCE89988.1"/>
    <property type="molecule type" value="Genomic_DNA"/>
</dbReference>
<evidence type="ECO:0000256" key="4">
    <source>
        <dbReference type="ARBA" id="ARBA00022475"/>
    </source>
</evidence>
<comment type="similarity">
    <text evidence="2 8">Belongs to the MIP/aquaporin (TC 1.A.8) family.</text>
</comment>
<dbReference type="InterPro" id="IPR023271">
    <property type="entry name" value="Aquaporin-like"/>
</dbReference>
<feature type="transmembrane region" description="Helical" evidence="9">
    <location>
        <begin position="205"/>
        <end position="227"/>
    </location>
</feature>
<dbReference type="PROSITE" id="PS00221">
    <property type="entry name" value="MIP"/>
    <property type="match status" value="1"/>
</dbReference>
<feature type="transmembrane region" description="Helical" evidence="9">
    <location>
        <begin position="127"/>
        <end position="152"/>
    </location>
</feature>
<dbReference type="PANTHER" id="PTHR19139:SF199">
    <property type="entry name" value="MIP17260P"/>
    <property type="match status" value="1"/>
</dbReference>
<feature type="transmembrane region" description="Helical" evidence="9">
    <location>
        <begin position="14"/>
        <end position="35"/>
    </location>
</feature>
<dbReference type="Gene3D" id="1.20.1080.10">
    <property type="entry name" value="Glycerol uptake facilitator protein"/>
    <property type="match status" value="1"/>
</dbReference>
<keyword evidence="11" id="KW-1185">Reference proteome</keyword>
<sequence>MLPTLEPMDDARRYAAEFVGTLLLVFFGVGSAVFAQVQGGVVVVALAFGFILVGLVYTIGPLSGCHVNPAVTLGVLLSGKISPVGAAAYWITQFAGATVAALLIWGLTRWGGVADQTGVLGTNGYGAHINLGGTAVLETVLSFLFVLVVLVVTSRAEHAGFAGLAIGLSLAACLLVGLTLDGVSINPARSFGPAVFEGGTALRQLWVFVVFPLLGGALAALAAPLVVRRDPRYRADPEKPTGPAPGTA</sequence>
<keyword evidence="7 9" id="KW-0472">Membrane</keyword>
<dbReference type="SUPFAM" id="SSF81338">
    <property type="entry name" value="Aquaporin-like"/>
    <property type="match status" value="1"/>
</dbReference>